<protein>
    <submittedName>
        <fullName evidence="2">Uncharacterized protein</fullName>
    </submittedName>
</protein>
<dbReference type="AlphaFoldDB" id="A0A0V8IQI8"/>
<organism evidence="2 3">
    <name type="scientific">Pseudarthrobacter enclensis</name>
    <dbReference type="NCBI Taxonomy" id="993070"/>
    <lineage>
        <taxon>Bacteria</taxon>
        <taxon>Bacillati</taxon>
        <taxon>Actinomycetota</taxon>
        <taxon>Actinomycetes</taxon>
        <taxon>Micrococcales</taxon>
        <taxon>Micrococcaceae</taxon>
        <taxon>Pseudarthrobacter</taxon>
    </lineage>
</organism>
<dbReference type="Proteomes" id="UP000053199">
    <property type="component" value="Unassembled WGS sequence"/>
</dbReference>
<dbReference type="EMBL" id="LNQM01000003">
    <property type="protein sequence ID" value="KSU76945.1"/>
    <property type="molecule type" value="Genomic_DNA"/>
</dbReference>
<comment type="caution">
    <text evidence="2">The sequence shown here is derived from an EMBL/GenBank/DDBJ whole genome shotgun (WGS) entry which is preliminary data.</text>
</comment>
<evidence type="ECO:0000313" key="2">
    <source>
        <dbReference type="EMBL" id="KSU76945.1"/>
    </source>
</evidence>
<accession>A0A0V8IQI8</accession>
<dbReference type="STRING" id="993070.AS031_10215"/>
<feature type="region of interest" description="Disordered" evidence="1">
    <location>
        <begin position="31"/>
        <end position="65"/>
    </location>
</feature>
<reference evidence="2 3" key="1">
    <citation type="journal article" date="2014" name="Arch. Microbiol.">
        <title>Arthrobacter enclensis sp. nov., isolated from sediment sample.</title>
        <authorList>
            <person name="Dastager S.G."/>
            <person name="Liu Q."/>
            <person name="Tang S.K."/>
            <person name="Krishnamurthi S."/>
            <person name="Lee J.C."/>
            <person name="Li W.J."/>
        </authorList>
    </citation>
    <scope>NUCLEOTIDE SEQUENCE [LARGE SCALE GENOMIC DNA]</scope>
    <source>
        <strain evidence="2 3">NIO-1008</strain>
    </source>
</reference>
<gene>
    <name evidence="2" type="ORF">AS031_10215</name>
</gene>
<evidence type="ECO:0000313" key="3">
    <source>
        <dbReference type="Proteomes" id="UP000053199"/>
    </source>
</evidence>
<keyword evidence="3" id="KW-1185">Reference proteome</keyword>
<proteinExistence type="predicted"/>
<name>A0A0V8IQI8_9MICC</name>
<evidence type="ECO:0000256" key="1">
    <source>
        <dbReference type="SAM" id="MobiDB-lite"/>
    </source>
</evidence>
<sequence length="122" mass="13562">MTRPRMAMFELICTSWLEPVRNIRHQNPDRTITAPNVASDGASAARQSVAPYIPAQNTTDRRRRCRRRVEATAPMRAPAATRAFSIPYPPAPIRKTWSAKAARITGRLIAKTAMNPAISHGQ</sequence>